<protein>
    <submittedName>
        <fullName evidence="1">Uncharacterized protein</fullName>
    </submittedName>
</protein>
<reference evidence="1 2" key="2">
    <citation type="submission" date="2020-06" db="EMBL/GenBank/DDBJ databases">
        <title>Ramlibacter rhizophilus sp. nov., isolated from rhizosphere soil of national flower Mugunghwa from South Korea.</title>
        <authorList>
            <person name="Zheng-Fei Y."/>
            <person name="Huan T."/>
        </authorList>
    </citation>
    <scope>NUCLEOTIDE SEQUENCE [LARGE SCALE GENOMIC DNA]</scope>
    <source>
        <strain evidence="1 2">B156</strain>
    </source>
</reference>
<organism evidence="1 2">
    <name type="scientific">Ramlibacter montanisoli</name>
    <dbReference type="NCBI Taxonomy" id="2732512"/>
    <lineage>
        <taxon>Bacteria</taxon>
        <taxon>Pseudomonadati</taxon>
        <taxon>Pseudomonadota</taxon>
        <taxon>Betaproteobacteria</taxon>
        <taxon>Burkholderiales</taxon>
        <taxon>Comamonadaceae</taxon>
        <taxon>Ramlibacter</taxon>
    </lineage>
</organism>
<evidence type="ECO:0000313" key="2">
    <source>
        <dbReference type="Proteomes" id="UP000552954"/>
    </source>
</evidence>
<accession>A0A849KLD8</accession>
<proteinExistence type="predicted"/>
<comment type="caution">
    <text evidence="1">The sequence shown here is derived from an EMBL/GenBank/DDBJ whole genome shotgun (WGS) entry which is preliminary data.</text>
</comment>
<dbReference type="EMBL" id="JABFCS010000001">
    <property type="protein sequence ID" value="NNU45241.1"/>
    <property type="molecule type" value="Genomic_DNA"/>
</dbReference>
<evidence type="ECO:0000313" key="1">
    <source>
        <dbReference type="EMBL" id="NNU45241.1"/>
    </source>
</evidence>
<gene>
    <name evidence="1" type="ORF">HK415_21945</name>
</gene>
<dbReference type="AlphaFoldDB" id="A0A849KLD8"/>
<reference evidence="1 2" key="1">
    <citation type="submission" date="2020-05" db="EMBL/GenBank/DDBJ databases">
        <authorList>
            <person name="Khan S.A."/>
            <person name="Jeon C.O."/>
            <person name="Chun B.H."/>
        </authorList>
    </citation>
    <scope>NUCLEOTIDE SEQUENCE [LARGE SCALE GENOMIC DNA]</scope>
    <source>
        <strain evidence="1 2">B156</strain>
    </source>
</reference>
<dbReference type="Proteomes" id="UP000552954">
    <property type="component" value="Unassembled WGS sequence"/>
</dbReference>
<name>A0A849KLD8_9BURK</name>
<sequence length="71" mass="7663">MFARLDGRALHPREATYRPFRAAHGRAINQGLAIHFPGPHSKDAHGSKVDGAIAPAEGCSRCAVDLVQWTT</sequence>
<dbReference type="RefSeq" id="WP_171556307.1">
    <property type="nucleotide sequence ID" value="NZ_JABFCS010000001.1"/>
</dbReference>
<keyword evidence="2" id="KW-1185">Reference proteome</keyword>